<keyword evidence="10" id="KW-1185">Reference proteome</keyword>
<feature type="region of interest" description="Disordered" evidence="7">
    <location>
        <begin position="62"/>
        <end position="99"/>
    </location>
</feature>
<evidence type="ECO:0000256" key="5">
    <source>
        <dbReference type="ARBA" id="ARBA00022833"/>
    </source>
</evidence>
<evidence type="ECO:0000256" key="4">
    <source>
        <dbReference type="ARBA" id="ARBA00022771"/>
    </source>
</evidence>
<evidence type="ECO:0000256" key="7">
    <source>
        <dbReference type="SAM" id="MobiDB-lite"/>
    </source>
</evidence>
<dbReference type="InterPro" id="IPR007219">
    <property type="entry name" value="XnlR_reg_dom"/>
</dbReference>
<evidence type="ECO:0000256" key="6">
    <source>
        <dbReference type="ARBA" id="ARBA00023242"/>
    </source>
</evidence>
<keyword evidence="5" id="KW-0862">Zinc</keyword>
<dbReference type="GO" id="GO:0008270">
    <property type="term" value="F:zinc ion binding"/>
    <property type="evidence" value="ECO:0007669"/>
    <property type="project" value="UniProtKB-KW"/>
</dbReference>
<evidence type="ECO:0000313" key="9">
    <source>
        <dbReference type="EMBL" id="KAH6678767.1"/>
    </source>
</evidence>
<organism evidence="9 10">
    <name type="scientific">Plectosphaerella plurivora</name>
    <dbReference type="NCBI Taxonomy" id="936078"/>
    <lineage>
        <taxon>Eukaryota</taxon>
        <taxon>Fungi</taxon>
        <taxon>Dikarya</taxon>
        <taxon>Ascomycota</taxon>
        <taxon>Pezizomycotina</taxon>
        <taxon>Sordariomycetes</taxon>
        <taxon>Hypocreomycetidae</taxon>
        <taxon>Glomerellales</taxon>
        <taxon>Plectosphaerellaceae</taxon>
        <taxon>Plectosphaerella</taxon>
    </lineage>
</organism>
<dbReference type="GO" id="GO:0000981">
    <property type="term" value="F:DNA-binding transcription factor activity, RNA polymerase II-specific"/>
    <property type="evidence" value="ECO:0007669"/>
    <property type="project" value="InterPro"/>
</dbReference>
<dbReference type="GO" id="GO:0005634">
    <property type="term" value="C:nucleus"/>
    <property type="evidence" value="ECO:0007669"/>
    <property type="project" value="UniProtKB-SubCell"/>
</dbReference>
<feature type="domain" description="Xylanolytic transcriptional activator regulatory" evidence="8">
    <location>
        <begin position="176"/>
        <end position="372"/>
    </location>
</feature>
<dbReference type="GO" id="GO:0000785">
    <property type="term" value="C:chromatin"/>
    <property type="evidence" value="ECO:0007669"/>
    <property type="project" value="TreeGrafter"/>
</dbReference>
<evidence type="ECO:0000313" key="10">
    <source>
        <dbReference type="Proteomes" id="UP000770015"/>
    </source>
</evidence>
<comment type="subcellular location">
    <subcellularLocation>
        <location evidence="1">Nucleus</location>
    </subcellularLocation>
</comment>
<keyword evidence="4" id="KW-0863">Zinc-finger</keyword>
<sequence length="568" mass="62264">MAPDISLSTLQDAPSLAQPCIDVGVDFFWDDFQTDSGFLPSSLMDTGMGLSGLSFAAGESAWHRNGPDAARTSGRSLTSKLPSLEPESPQRENDEGLQDEEKELDAAGDINELDNLNTPLPGYAGLRPPMQTTANPWRLTAAGYTTVHTAVAPFRPVLPPEFVLPLRHALSRYIEGYFRGFHAHLPFLHWPTFSPDSRAPELVLALGAIGAMYRFEHARGYRLYTAAKAIITWRLAQMPGSSDVDHLQLAQARLLLMALASWGDGAVASEAIAMAGPIAMLCRDMGISDEDIESMSTDDDWLTWVRREERRRTLLAAYILFNLQSVAFNVPPLLVNQEVRVGLPSSEAEWTANSPQDWHRARLAPRARPQSFQRALETLASGTSIHKDGPVSAFANHALIHGLVQQLFWARNANSCLAEAPTSLPEPFVLRIETALRAWQASWEATSESSLDPSSPRGPLGFNSTAFLRIAYIRLNAGPGPGRSLFARDPEAIAQAFCGGDAPLTRSPRLDRAVLQCIHALSIPVRVGLPFVARTQTLSWSIQHALCNLECALLLTRWLRVVAQVARD</sequence>
<comment type="caution">
    <text evidence="9">The sequence shown here is derived from an EMBL/GenBank/DDBJ whole genome shotgun (WGS) entry which is preliminary data.</text>
</comment>
<proteinExistence type="predicted"/>
<keyword evidence="2" id="KW-0479">Metal-binding</keyword>
<dbReference type="GO" id="GO:0000978">
    <property type="term" value="F:RNA polymerase II cis-regulatory region sequence-specific DNA binding"/>
    <property type="evidence" value="ECO:0007669"/>
    <property type="project" value="InterPro"/>
</dbReference>
<evidence type="ECO:0000256" key="2">
    <source>
        <dbReference type="ARBA" id="ARBA00022723"/>
    </source>
</evidence>
<dbReference type="OrthoDB" id="654211at2759"/>
<dbReference type="PANTHER" id="PTHR40626">
    <property type="entry name" value="MIP31509P"/>
    <property type="match status" value="1"/>
</dbReference>
<keyword evidence="6" id="KW-0539">Nucleus</keyword>
<dbReference type="InterPro" id="IPR051059">
    <property type="entry name" value="VerF-like"/>
</dbReference>
<evidence type="ECO:0000259" key="8">
    <source>
        <dbReference type="Pfam" id="PF04082"/>
    </source>
</evidence>
<dbReference type="AlphaFoldDB" id="A0A9P9A7Y5"/>
<dbReference type="EMBL" id="JAGSXJ010000021">
    <property type="protein sequence ID" value="KAH6678767.1"/>
    <property type="molecule type" value="Genomic_DNA"/>
</dbReference>
<dbReference type="PANTHER" id="PTHR40626:SF10">
    <property type="entry name" value="C2H2-TYPE DOMAIN-CONTAINING PROTEIN"/>
    <property type="match status" value="1"/>
</dbReference>
<evidence type="ECO:0000256" key="1">
    <source>
        <dbReference type="ARBA" id="ARBA00004123"/>
    </source>
</evidence>
<name>A0A9P9A7Y5_9PEZI</name>
<dbReference type="Proteomes" id="UP000770015">
    <property type="component" value="Unassembled WGS sequence"/>
</dbReference>
<evidence type="ECO:0000256" key="3">
    <source>
        <dbReference type="ARBA" id="ARBA00022737"/>
    </source>
</evidence>
<reference evidence="9" key="1">
    <citation type="journal article" date="2021" name="Nat. Commun.">
        <title>Genetic determinants of endophytism in the Arabidopsis root mycobiome.</title>
        <authorList>
            <person name="Mesny F."/>
            <person name="Miyauchi S."/>
            <person name="Thiergart T."/>
            <person name="Pickel B."/>
            <person name="Atanasova L."/>
            <person name="Karlsson M."/>
            <person name="Huettel B."/>
            <person name="Barry K.W."/>
            <person name="Haridas S."/>
            <person name="Chen C."/>
            <person name="Bauer D."/>
            <person name="Andreopoulos W."/>
            <person name="Pangilinan J."/>
            <person name="LaButti K."/>
            <person name="Riley R."/>
            <person name="Lipzen A."/>
            <person name="Clum A."/>
            <person name="Drula E."/>
            <person name="Henrissat B."/>
            <person name="Kohler A."/>
            <person name="Grigoriev I.V."/>
            <person name="Martin F.M."/>
            <person name="Hacquard S."/>
        </authorList>
    </citation>
    <scope>NUCLEOTIDE SEQUENCE</scope>
    <source>
        <strain evidence="9">MPI-SDFR-AT-0117</strain>
    </source>
</reference>
<protein>
    <recommendedName>
        <fullName evidence="8">Xylanolytic transcriptional activator regulatory domain-containing protein</fullName>
    </recommendedName>
</protein>
<gene>
    <name evidence="9" type="ORF">F5X68DRAFT_245156</name>
</gene>
<dbReference type="GO" id="GO:0006351">
    <property type="term" value="P:DNA-templated transcription"/>
    <property type="evidence" value="ECO:0007669"/>
    <property type="project" value="InterPro"/>
</dbReference>
<accession>A0A9P9A7Y5</accession>
<dbReference type="Pfam" id="PF04082">
    <property type="entry name" value="Fungal_trans"/>
    <property type="match status" value="1"/>
</dbReference>
<keyword evidence="3" id="KW-0677">Repeat</keyword>
<dbReference type="CDD" id="cd12148">
    <property type="entry name" value="fungal_TF_MHR"/>
    <property type="match status" value="1"/>
</dbReference>